<proteinExistence type="predicted"/>
<dbReference type="CDD" id="cd02000">
    <property type="entry name" value="TPP_E1_PDC_ADC_BCADC"/>
    <property type="match status" value="1"/>
</dbReference>
<evidence type="ECO:0000256" key="2">
    <source>
        <dbReference type="ARBA" id="ARBA00023002"/>
    </source>
</evidence>
<dbReference type="GO" id="GO:0016624">
    <property type="term" value="F:oxidoreductase activity, acting on the aldehyde or oxo group of donors, disulfide as acceptor"/>
    <property type="evidence" value="ECO:0007669"/>
    <property type="project" value="InterPro"/>
</dbReference>
<feature type="domain" description="Dehydrogenase E1 component" evidence="4">
    <location>
        <begin position="53"/>
        <end position="322"/>
    </location>
</feature>
<accession>A0A1V2IBD0</accession>
<reference evidence="6" key="1">
    <citation type="submission" date="2016-10" db="EMBL/GenBank/DDBJ databases">
        <title>Frankia sp. NRRL B-16386 Genome sequencing.</title>
        <authorList>
            <person name="Ghodhbane-Gtari F."/>
            <person name="Swanson E."/>
            <person name="Gueddou A."/>
            <person name="Hezbri K."/>
            <person name="Ktari K."/>
            <person name="Nouioui I."/>
            <person name="Morris K."/>
            <person name="Simpson S."/>
            <person name="Abebe-Akele F."/>
            <person name="Thomas K."/>
            <person name="Gtari M."/>
            <person name="Tisa L.S."/>
        </authorList>
    </citation>
    <scope>NUCLEOTIDE SEQUENCE [LARGE SCALE GENOMIC DNA]</scope>
    <source>
        <strain evidence="6">NRRL B-16386</strain>
    </source>
</reference>
<dbReference type="InterPro" id="IPR050771">
    <property type="entry name" value="Alpha-ketoacid_DH_E1_comp"/>
</dbReference>
<dbReference type="GO" id="GO:0000287">
    <property type="term" value="F:magnesium ion binding"/>
    <property type="evidence" value="ECO:0007669"/>
    <property type="project" value="UniProtKB-ARBA"/>
</dbReference>
<dbReference type="InterPro" id="IPR029061">
    <property type="entry name" value="THDP-binding"/>
</dbReference>
<dbReference type="OrthoDB" id="9766715at2"/>
<dbReference type="Gene3D" id="3.40.50.970">
    <property type="match status" value="1"/>
</dbReference>
<evidence type="ECO:0000313" key="5">
    <source>
        <dbReference type="EMBL" id="ONH30464.1"/>
    </source>
</evidence>
<keyword evidence="6" id="KW-1185">Reference proteome</keyword>
<name>A0A1V2IBD0_9ACTN</name>
<sequence>MTTEAAGGLGPLVAGLLPSPSPIRFLDPAGARVDEHGGYQPPPDELLGRAFEAMALVRRFDTQATALARQGRVAAFPSSSGQEACQAGAALALRPGDWLFPTYRDSGALLTRGVDPLEVLAPVRGHVHCGYDPLAHRCAPMSTPLATQAPHATGLAVASRWKGTDEVALVLLGDGATSEGDFHEALNFAAVFRAPVVFLVQNNRYAISVPLSRQSAAPSLAYKGVGYGVRAEQVDGNDAVAVLAVLAEAVGHARAGLGPMLVEAHTYRMGPHTSSDDPGRYRDDDEVALWRARDPIERLRAYLRGRGLLDDAAEAAVAARAETLAAQVRAGVADDPRVAPTEMIDHVYAVTPPFLAEQRAALLSELGAGGGGAR</sequence>
<dbReference type="AlphaFoldDB" id="A0A1V2IBD0"/>
<keyword evidence="3" id="KW-0786">Thiamine pyrophosphate</keyword>
<protein>
    <submittedName>
        <fullName evidence="5">Pyruvate dehydrogenase (Acetyl-transferring) E1 component subunit alpha</fullName>
    </submittedName>
</protein>
<dbReference type="NCBIfam" id="TIGR03181">
    <property type="entry name" value="PDH_E1_alph_x"/>
    <property type="match status" value="1"/>
</dbReference>
<dbReference type="SUPFAM" id="SSF52518">
    <property type="entry name" value="Thiamin diphosphate-binding fold (THDP-binding)"/>
    <property type="match status" value="1"/>
</dbReference>
<gene>
    <name evidence="5" type="ORF">BL253_13280</name>
</gene>
<evidence type="ECO:0000256" key="1">
    <source>
        <dbReference type="ARBA" id="ARBA00001964"/>
    </source>
</evidence>
<evidence type="ECO:0000313" key="6">
    <source>
        <dbReference type="Proteomes" id="UP000188929"/>
    </source>
</evidence>
<keyword evidence="5" id="KW-0670">Pyruvate</keyword>
<evidence type="ECO:0000256" key="3">
    <source>
        <dbReference type="ARBA" id="ARBA00023052"/>
    </source>
</evidence>
<dbReference type="InterPro" id="IPR001017">
    <property type="entry name" value="DH_E1"/>
</dbReference>
<comment type="caution">
    <text evidence="5">The sequence shown here is derived from an EMBL/GenBank/DDBJ whole genome shotgun (WGS) entry which is preliminary data.</text>
</comment>
<evidence type="ECO:0000259" key="4">
    <source>
        <dbReference type="Pfam" id="PF00676"/>
    </source>
</evidence>
<keyword evidence="2" id="KW-0560">Oxidoreductase</keyword>
<organism evidence="5 6">
    <name type="scientific">Pseudofrankia asymbiotica</name>
    <dbReference type="NCBI Taxonomy" id="1834516"/>
    <lineage>
        <taxon>Bacteria</taxon>
        <taxon>Bacillati</taxon>
        <taxon>Actinomycetota</taxon>
        <taxon>Actinomycetes</taxon>
        <taxon>Frankiales</taxon>
        <taxon>Frankiaceae</taxon>
        <taxon>Pseudofrankia</taxon>
    </lineage>
</organism>
<dbReference type="PANTHER" id="PTHR43380:SF1">
    <property type="entry name" value="2-OXOISOVALERATE DEHYDROGENASE SUBUNIT ALPHA, MITOCHONDRIAL"/>
    <property type="match status" value="1"/>
</dbReference>
<dbReference type="Pfam" id="PF00676">
    <property type="entry name" value="E1_dh"/>
    <property type="match status" value="1"/>
</dbReference>
<dbReference type="InterPro" id="IPR017596">
    <property type="entry name" value="PdhA/BkdA"/>
</dbReference>
<comment type="cofactor">
    <cofactor evidence="1">
        <name>thiamine diphosphate</name>
        <dbReference type="ChEBI" id="CHEBI:58937"/>
    </cofactor>
</comment>
<dbReference type="RefSeq" id="WP_076816898.1">
    <property type="nucleotide sequence ID" value="NZ_MOMC01000025.1"/>
</dbReference>
<dbReference type="Proteomes" id="UP000188929">
    <property type="component" value="Unassembled WGS sequence"/>
</dbReference>
<dbReference type="STRING" id="1834516.BL253_13280"/>
<dbReference type="PANTHER" id="PTHR43380">
    <property type="entry name" value="2-OXOISOVALERATE DEHYDROGENASE SUBUNIT ALPHA, MITOCHONDRIAL"/>
    <property type="match status" value="1"/>
</dbReference>
<dbReference type="EMBL" id="MOMC01000025">
    <property type="protein sequence ID" value="ONH30464.1"/>
    <property type="molecule type" value="Genomic_DNA"/>
</dbReference>
<dbReference type="GO" id="GO:0009083">
    <property type="term" value="P:branched-chain amino acid catabolic process"/>
    <property type="evidence" value="ECO:0007669"/>
    <property type="project" value="TreeGrafter"/>
</dbReference>